<dbReference type="InterPro" id="IPR013083">
    <property type="entry name" value="Znf_RING/FYVE/PHD"/>
</dbReference>
<reference evidence="3 4" key="1">
    <citation type="journal article" date="2014" name="BMC Genomics">
        <title>In-depth profiling and analysis of host and viral microRNAs in Japanese flounder (Paralichthys olivaceus) infected with megalocytivirus reveal involvement of microRNAs in host-virus interaction in teleost fish.</title>
        <authorList>
            <person name="Zhang B.C."/>
            <person name="Zhang J."/>
            <person name="Sun L."/>
        </authorList>
    </citation>
    <scope>NUCLEOTIDE SEQUENCE [LARGE SCALE GENOMIC DNA]</scope>
    <source>
        <strain evidence="3">RBIV-C1</strain>
    </source>
</reference>
<organism evidence="3 4">
    <name type="scientific">Rock bream iridovirus</name>
    <dbReference type="NCBI Taxonomy" id="263891"/>
    <lineage>
        <taxon>Viruses</taxon>
        <taxon>Varidnaviria</taxon>
        <taxon>Bamfordvirae</taxon>
        <taxon>Nucleocytoviricota</taxon>
        <taxon>Megaviricetes</taxon>
        <taxon>Pimascovirales</taxon>
        <taxon>Pimascovirales incertae sedis</taxon>
        <taxon>Iridoviridae</taxon>
        <taxon>Alphairidovirinae</taxon>
        <taxon>Megalocytivirus</taxon>
        <taxon>Megalocytivirus pagrus1</taxon>
        <taxon>Infectious spleen and kidney necrosis virus</taxon>
    </lineage>
</organism>
<sequence>MPHHGHEHGVVVLCGCHERCGDTVVYIGTVALLEHFQGHASVIAYGPQEPVCISGRSKTEIGCHFFGARYLILSQQTHVHASIDTRNMEKCIICFETIAKYAIVDCCNHTACVSCLTTWISQRPSCPLCQQPINTMAASDRHITEPVTKACLLRTKPMPLWAMVPQCDAGRIRSARRRLTFD</sequence>
<evidence type="ECO:0000259" key="2">
    <source>
        <dbReference type="PROSITE" id="PS50089"/>
    </source>
</evidence>
<accession>M1SQR0</accession>
<proteinExistence type="predicted"/>
<protein>
    <submittedName>
        <fullName evidence="3">RING-finger domain-containing E3 protein</fullName>
    </submittedName>
</protein>
<keyword evidence="1" id="KW-0863">Zinc-finger</keyword>
<dbReference type="Gene3D" id="3.30.40.10">
    <property type="entry name" value="Zinc/RING finger domain, C3HC4 (zinc finger)"/>
    <property type="match status" value="1"/>
</dbReference>
<keyword evidence="1" id="KW-0862">Zinc</keyword>
<dbReference type="Proteomes" id="UP000103127">
    <property type="component" value="Genome"/>
</dbReference>
<name>M1SQR0_ISKNV</name>
<dbReference type="PROSITE" id="PS50089">
    <property type="entry name" value="ZF_RING_2"/>
    <property type="match status" value="1"/>
</dbReference>
<feature type="domain" description="RING-type" evidence="2">
    <location>
        <begin position="91"/>
        <end position="130"/>
    </location>
</feature>
<dbReference type="InterPro" id="IPR001841">
    <property type="entry name" value="Znf_RING"/>
</dbReference>
<dbReference type="Pfam" id="PF13920">
    <property type="entry name" value="zf-C3HC4_3"/>
    <property type="match status" value="1"/>
</dbReference>
<dbReference type="SUPFAM" id="SSF57850">
    <property type="entry name" value="RING/U-box"/>
    <property type="match status" value="1"/>
</dbReference>
<evidence type="ECO:0000313" key="4">
    <source>
        <dbReference type="Proteomes" id="UP000103127"/>
    </source>
</evidence>
<dbReference type="GO" id="GO:0008270">
    <property type="term" value="F:zinc ion binding"/>
    <property type="evidence" value="ECO:0007669"/>
    <property type="project" value="UniProtKB-KW"/>
</dbReference>
<dbReference type="SMART" id="SM00184">
    <property type="entry name" value="RING"/>
    <property type="match status" value="1"/>
</dbReference>
<evidence type="ECO:0000256" key="1">
    <source>
        <dbReference type="PROSITE-ProRule" id="PRU00175"/>
    </source>
</evidence>
<dbReference type="EMBL" id="KC244182">
    <property type="protein sequence ID" value="AGG37993.1"/>
    <property type="molecule type" value="Genomic_DNA"/>
</dbReference>
<keyword evidence="1" id="KW-0479">Metal-binding</keyword>
<evidence type="ECO:0000313" key="3">
    <source>
        <dbReference type="EMBL" id="AGG37993.1"/>
    </source>
</evidence>